<evidence type="ECO:0000256" key="1">
    <source>
        <dbReference type="ARBA" id="ARBA00004651"/>
    </source>
</evidence>
<dbReference type="OrthoDB" id="9813947at2"/>
<dbReference type="PANTHER" id="PTHR34182:SF1">
    <property type="entry name" value="PROTEIN-EXPORT MEMBRANE PROTEIN SECG"/>
    <property type="match status" value="1"/>
</dbReference>
<comment type="similarity">
    <text evidence="2 10">Belongs to the SecG family.</text>
</comment>
<evidence type="ECO:0000256" key="4">
    <source>
        <dbReference type="ARBA" id="ARBA00022475"/>
    </source>
</evidence>
<dbReference type="RefSeq" id="WP_014959850.1">
    <property type="nucleotide sequence ID" value="NZ_CP007243.1"/>
</dbReference>
<dbReference type="PRINTS" id="PR01651">
    <property type="entry name" value="SECGEXPORT"/>
</dbReference>
<evidence type="ECO:0000256" key="2">
    <source>
        <dbReference type="ARBA" id="ARBA00008445"/>
    </source>
</evidence>
<name>A0A059XMV0_9BACT</name>
<evidence type="ECO:0000256" key="3">
    <source>
        <dbReference type="ARBA" id="ARBA00022448"/>
    </source>
</evidence>
<protein>
    <recommendedName>
        <fullName evidence="10">Protein-export membrane protein SecG</fullName>
    </recommendedName>
</protein>
<evidence type="ECO:0000256" key="9">
    <source>
        <dbReference type="ARBA" id="ARBA00023136"/>
    </source>
</evidence>
<keyword evidence="8 10" id="KW-0811">Translocation</keyword>
<evidence type="ECO:0000313" key="12">
    <source>
        <dbReference type="Proteomes" id="UP000027059"/>
    </source>
</evidence>
<reference evidence="11 12" key="2">
    <citation type="journal article" date="2015" name="Biomed. Res. Int.">
        <title>Effects of Arsenite Resistance on the Growth and Functional Gene Expression of Leptospirillum ferriphilum and Acidithiobacillus thiooxidans in Pure Culture and Coculture.</title>
        <authorList>
            <person name="Jiang H."/>
            <person name="Liang Y."/>
            <person name="Yin H."/>
            <person name="Xiao Y."/>
            <person name="Guo X."/>
            <person name="Xu Y."/>
            <person name="Hu Q."/>
            <person name="Liu H."/>
            <person name="Liu X."/>
        </authorList>
    </citation>
    <scope>NUCLEOTIDE SEQUENCE [LARGE SCALE GENOMIC DNA]</scope>
    <source>
        <strain evidence="11 12">YSK</strain>
    </source>
</reference>
<evidence type="ECO:0000256" key="5">
    <source>
        <dbReference type="ARBA" id="ARBA00022692"/>
    </source>
</evidence>
<keyword evidence="7 10" id="KW-1133">Transmembrane helix</keyword>
<sequence length="101" mass="10316">MTTLITVVHVLTCVLIVVAVLLQSGKGAETGVMIGGSSQSLFGARGASSFLSKVTVVLATLFMVTSLSLSLIRQSPVGPSLLLNSPLKSLPSAPPPKTKTP</sequence>
<keyword evidence="5 10" id="KW-0812">Transmembrane</keyword>
<feature type="transmembrane region" description="Helical" evidence="10">
    <location>
        <begin position="51"/>
        <end position="72"/>
    </location>
</feature>
<organism evidence="11 12">
    <name type="scientific">Leptospirillum ferriphilum YSK</name>
    <dbReference type="NCBI Taxonomy" id="1441628"/>
    <lineage>
        <taxon>Bacteria</taxon>
        <taxon>Pseudomonadati</taxon>
        <taxon>Nitrospirota</taxon>
        <taxon>Nitrospiria</taxon>
        <taxon>Nitrospirales</taxon>
        <taxon>Nitrospiraceae</taxon>
        <taxon>Leptospirillum</taxon>
    </lineage>
</organism>
<evidence type="ECO:0000256" key="10">
    <source>
        <dbReference type="RuleBase" id="RU365087"/>
    </source>
</evidence>
<dbReference type="InterPro" id="IPR004692">
    <property type="entry name" value="SecG"/>
</dbReference>
<keyword evidence="12" id="KW-1185">Reference proteome</keyword>
<dbReference type="KEGG" id="lfp:Y981_00460"/>
<dbReference type="AlphaFoldDB" id="A0A059XMV0"/>
<dbReference type="GO" id="GO:0065002">
    <property type="term" value="P:intracellular protein transmembrane transport"/>
    <property type="evidence" value="ECO:0007669"/>
    <property type="project" value="TreeGrafter"/>
</dbReference>
<evidence type="ECO:0000256" key="7">
    <source>
        <dbReference type="ARBA" id="ARBA00022989"/>
    </source>
</evidence>
<dbReference type="Proteomes" id="UP000027059">
    <property type="component" value="Chromosome"/>
</dbReference>
<evidence type="ECO:0000256" key="6">
    <source>
        <dbReference type="ARBA" id="ARBA00022927"/>
    </source>
</evidence>
<keyword evidence="6 10" id="KW-0653">Protein transport</keyword>
<comment type="caution">
    <text evidence="10">Lacks conserved residue(s) required for the propagation of feature annotation.</text>
</comment>
<dbReference type="NCBIfam" id="TIGR00810">
    <property type="entry name" value="secG"/>
    <property type="match status" value="1"/>
</dbReference>
<dbReference type="EMBL" id="CP007243">
    <property type="protein sequence ID" value="AIA29844.1"/>
    <property type="molecule type" value="Genomic_DNA"/>
</dbReference>
<dbReference type="PANTHER" id="PTHR34182">
    <property type="entry name" value="PROTEIN-EXPORT MEMBRANE PROTEIN SECG"/>
    <property type="match status" value="1"/>
</dbReference>
<dbReference type="HOGENOM" id="CLU_094156_2_1_0"/>
<dbReference type="GO" id="GO:0043952">
    <property type="term" value="P:protein transport by the Sec complex"/>
    <property type="evidence" value="ECO:0007669"/>
    <property type="project" value="TreeGrafter"/>
</dbReference>
<evidence type="ECO:0000256" key="8">
    <source>
        <dbReference type="ARBA" id="ARBA00023010"/>
    </source>
</evidence>
<dbReference type="GO" id="GO:0005886">
    <property type="term" value="C:plasma membrane"/>
    <property type="evidence" value="ECO:0007669"/>
    <property type="project" value="UniProtKB-SubCell"/>
</dbReference>
<comment type="function">
    <text evidence="10">Involved in protein export. Participates in an early event of protein translocation.</text>
</comment>
<dbReference type="GO" id="GO:0015450">
    <property type="term" value="F:protein-transporting ATPase activity"/>
    <property type="evidence" value="ECO:0007669"/>
    <property type="project" value="UniProtKB-UniRule"/>
</dbReference>
<reference evidence="12" key="1">
    <citation type="submission" date="2014-02" db="EMBL/GenBank/DDBJ databases">
        <title>Complete genome sequence and comparative genomic analysis of the nitrogen-fixing bacterium Leptospirillum ferriphilum YSK.</title>
        <authorList>
            <person name="Guo X."/>
            <person name="Yin H."/>
            <person name="Liang Y."/>
            <person name="Hu Q."/>
            <person name="Ma L."/>
            <person name="Xiao Y."/>
            <person name="Zhang X."/>
            <person name="Qiu G."/>
            <person name="Liu X."/>
        </authorList>
    </citation>
    <scope>NUCLEOTIDE SEQUENCE [LARGE SCALE GENOMIC DNA]</scope>
    <source>
        <strain evidence="12">YSK</strain>
    </source>
</reference>
<keyword evidence="3 10" id="KW-0813">Transport</keyword>
<dbReference type="GO" id="GO:0009306">
    <property type="term" value="P:protein secretion"/>
    <property type="evidence" value="ECO:0007669"/>
    <property type="project" value="UniProtKB-UniRule"/>
</dbReference>
<accession>A0A059XMV0</accession>
<comment type="subcellular location">
    <subcellularLocation>
        <location evidence="1 10">Cell membrane</location>
        <topology evidence="1 10">Multi-pass membrane protein</topology>
    </subcellularLocation>
</comment>
<keyword evidence="9 10" id="KW-0472">Membrane</keyword>
<gene>
    <name evidence="11" type="ORF">Y981_00460</name>
</gene>
<keyword evidence="4 10" id="KW-1003">Cell membrane</keyword>
<dbReference type="Pfam" id="PF03840">
    <property type="entry name" value="SecG"/>
    <property type="match status" value="1"/>
</dbReference>
<evidence type="ECO:0000313" key="11">
    <source>
        <dbReference type="EMBL" id="AIA29844.1"/>
    </source>
</evidence>
<proteinExistence type="inferred from homology"/>